<feature type="region of interest" description="Disordered" evidence="1">
    <location>
        <begin position="255"/>
        <end position="317"/>
    </location>
</feature>
<sequence length="434" mass="48383">MSPPSSSQHTSSKRRVTREQLLGYLKILGPITNPLPATLPPSPPASRSASPVHHRKRKSDDSDSSASGSEPKRARLSSSDEIASPPTPRKQFPVKRPRRGKEAFVSKKDHLQEKYIEQGRLLKRSSEARVNAHLPPSNPAFVKIRNPPPPGSNYAVHARILTRLEALDSVLCFAFAQWQRELSTRPDEAWWSNSSAYFETARRSWKEVALSQDARDLALYNLFILVDAYWQNRMSYYILRYSVDPKVANLMNDYKQSPLTNKSPPSLNHGPANGNLQPTPPNTAPSPATLAVVGPASGGHTSASRSPNLQPPDRPVPFSEALTKAVQRGTSLMIKSNENFLHSSQRINLSILATHYPKTYARATQTTLHYHEEYEIDFEDDESELYLPLAPVKGEGLGWILAVGRSMLREYGAEFGYLGYAGALRPDNITWPNK</sequence>
<reference evidence="2 3" key="1">
    <citation type="journal article" date="2016" name="Mol. Biol. Evol.">
        <title>Comparative Genomics of Early-Diverging Mushroom-Forming Fungi Provides Insights into the Origins of Lignocellulose Decay Capabilities.</title>
        <authorList>
            <person name="Nagy L.G."/>
            <person name="Riley R."/>
            <person name="Tritt A."/>
            <person name="Adam C."/>
            <person name="Daum C."/>
            <person name="Floudas D."/>
            <person name="Sun H."/>
            <person name="Yadav J.S."/>
            <person name="Pangilinan J."/>
            <person name="Larsson K.H."/>
            <person name="Matsuura K."/>
            <person name="Barry K."/>
            <person name="Labutti K."/>
            <person name="Kuo R."/>
            <person name="Ohm R.A."/>
            <person name="Bhattacharya S.S."/>
            <person name="Shirouzu T."/>
            <person name="Yoshinaga Y."/>
            <person name="Martin F.M."/>
            <person name="Grigoriev I.V."/>
            <person name="Hibbett D.S."/>
        </authorList>
    </citation>
    <scope>NUCLEOTIDE SEQUENCE [LARGE SCALE GENOMIC DNA]</scope>
    <source>
        <strain evidence="2 3">HHB9708</strain>
    </source>
</reference>
<gene>
    <name evidence="2" type="ORF">SISNIDRAFT_492822</name>
</gene>
<dbReference type="Proteomes" id="UP000076722">
    <property type="component" value="Unassembled WGS sequence"/>
</dbReference>
<evidence type="ECO:0000256" key="1">
    <source>
        <dbReference type="SAM" id="MobiDB-lite"/>
    </source>
</evidence>
<dbReference type="AlphaFoldDB" id="A0A165A776"/>
<accession>A0A165A776</accession>
<keyword evidence="3" id="KW-1185">Reference proteome</keyword>
<evidence type="ECO:0000313" key="2">
    <source>
        <dbReference type="EMBL" id="KZS98573.1"/>
    </source>
</evidence>
<feature type="region of interest" description="Disordered" evidence="1">
    <location>
        <begin position="1"/>
        <end position="109"/>
    </location>
</feature>
<name>A0A165A776_9AGAM</name>
<evidence type="ECO:0000313" key="3">
    <source>
        <dbReference type="Proteomes" id="UP000076722"/>
    </source>
</evidence>
<organism evidence="2 3">
    <name type="scientific">Sistotremastrum niveocremeum HHB9708</name>
    <dbReference type="NCBI Taxonomy" id="1314777"/>
    <lineage>
        <taxon>Eukaryota</taxon>
        <taxon>Fungi</taxon>
        <taxon>Dikarya</taxon>
        <taxon>Basidiomycota</taxon>
        <taxon>Agaricomycotina</taxon>
        <taxon>Agaricomycetes</taxon>
        <taxon>Sistotremastrales</taxon>
        <taxon>Sistotremastraceae</taxon>
        <taxon>Sertulicium</taxon>
        <taxon>Sertulicium niveocremeum</taxon>
    </lineage>
</organism>
<feature type="compositionally biased region" description="Polar residues" evidence="1">
    <location>
        <begin position="299"/>
        <end position="308"/>
    </location>
</feature>
<feature type="compositionally biased region" description="Low complexity" evidence="1">
    <location>
        <begin position="1"/>
        <end position="10"/>
    </location>
</feature>
<feature type="compositionally biased region" description="Basic and acidic residues" evidence="1">
    <location>
        <begin position="100"/>
        <end position="109"/>
    </location>
</feature>
<protein>
    <submittedName>
        <fullName evidence="2">Uncharacterized protein</fullName>
    </submittedName>
</protein>
<proteinExistence type="predicted"/>
<feature type="compositionally biased region" description="Polar residues" evidence="1">
    <location>
        <begin position="255"/>
        <end position="266"/>
    </location>
</feature>
<dbReference type="EMBL" id="KV419395">
    <property type="protein sequence ID" value="KZS98573.1"/>
    <property type="molecule type" value="Genomic_DNA"/>
</dbReference>
<dbReference type="STRING" id="1314777.A0A165A776"/>
<dbReference type="OrthoDB" id="3238644at2759"/>